<comment type="subunit">
    <text evidence="3">UreD, UreF and UreG form a complex that acts as a GTP-hydrolysis-dependent molecular chaperone, activating the urease apoprotein by helping to assemble the nickel containing metallocenter of UreC. The UreE protein probably delivers the nickel.</text>
</comment>
<dbReference type="InterPro" id="IPR002669">
    <property type="entry name" value="UreD"/>
</dbReference>
<sequence>MEHGRSADAVIHPLAPPPSAQRQQAALQRVDGEARIAFAARGVADLYQRAPCRLLFPDVAAGDFPQAVSITTSGGLTGGDRVALDIRVEPHGRGTVTTQAAEKLYRVRPGDPDIRIETRIEIAEAGRCEWLAQEAILFDRTRMRRRLHAHLAEDARLLAVETMLFGRAAMGEQFTRGLVHDEWRIWRAGRLLWADALHIAGDFAATADAPFGFGGARAIATLAYAGPDAACHLDLARDLAGAPDGGATCLDGLLILRLIDRDARALRDRVIRATAALRAATLGLPPRLPAVWYC</sequence>
<name>A0A1S1HHX7_9SPHN</name>
<proteinExistence type="inferred from homology"/>
<comment type="similarity">
    <text evidence="1 3">Belongs to the UreD family.</text>
</comment>
<dbReference type="HAMAP" id="MF_01384">
    <property type="entry name" value="UreD"/>
    <property type="match status" value="1"/>
</dbReference>
<dbReference type="GO" id="GO:0016151">
    <property type="term" value="F:nickel cation binding"/>
    <property type="evidence" value="ECO:0007669"/>
    <property type="project" value="UniProtKB-UniRule"/>
</dbReference>
<dbReference type="Proteomes" id="UP000179467">
    <property type="component" value="Unassembled WGS sequence"/>
</dbReference>
<dbReference type="EMBL" id="MIPT01000001">
    <property type="protein sequence ID" value="OHT21845.1"/>
    <property type="molecule type" value="Genomic_DNA"/>
</dbReference>
<evidence type="ECO:0000256" key="2">
    <source>
        <dbReference type="ARBA" id="ARBA00023186"/>
    </source>
</evidence>
<comment type="subcellular location">
    <subcellularLocation>
        <location evidence="3">Cytoplasm</location>
    </subcellularLocation>
</comment>
<dbReference type="AlphaFoldDB" id="A0A1S1HHX7"/>
<reference evidence="5 6" key="1">
    <citation type="submission" date="2016-09" db="EMBL/GenBank/DDBJ databases">
        <title>Metabolic pathway, cell adaptation mechanisms and a novel monoxygenase revealed through proteogenomic-transcription analysis of a Sphingomonas haloaromaticamans strain degrading the fungicide ortho-phenylphenol.</title>
        <authorList>
            <person name="Perruchon C."/>
            <person name="Papadopoulou E.S."/>
            <person name="Rousidou C."/>
            <person name="Vasileiadis S."/>
            <person name="Tanou G."/>
            <person name="Amoutzias G."/>
            <person name="Molassiotis A."/>
            <person name="Karpouzas D.G."/>
        </authorList>
    </citation>
    <scope>NUCLEOTIDE SEQUENCE [LARGE SCALE GENOMIC DNA]</scope>
    <source>
        <strain evidence="5 6">P3</strain>
    </source>
</reference>
<accession>A0A1S1HHX7</accession>
<gene>
    <name evidence="3 5" type="primary">ureD</name>
    <name evidence="5" type="ORF">BHE75_03856</name>
</gene>
<evidence type="ECO:0000313" key="6">
    <source>
        <dbReference type="Proteomes" id="UP000179467"/>
    </source>
</evidence>
<comment type="caution">
    <text evidence="5">The sequence shown here is derived from an EMBL/GenBank/DDBJ whole genome shotgun (WGS) entry which is preliminary data.</text>
</comment>
<evidence type="ECO:0000313" key="5">
    <source>
        <dbReference type="EMBL" id="OHT21845.1"/>
    </source>
</evidence>
<evidence type="ECO:0000256" key="3">
    <source>
        <dbReference type="HAMAP-Rule" id="MF_01384"/>
    </source>
</evidence>
<keyword evidence="3" id="KW-0996">Nickel insertion</keyword>
<dbReference type="RefSeq" id="WP_070934813.1">
    <property type="nucleotide sequence ID" value="NZ_MIPT01000001.1"/>
</dbReference>
<keyword evidence="6" id="KW-1185">Reference proteome</keyword>
<dbReference type="PANTHER" id="PTHR33643">
    <property type="entry name" value="UREASE ACCESSORY PROTEIN D"/>
    <property type="match status" value="1"/>
</dbReference>
<comment type="function">
    <text evidence="3">Required for maturation of urease via the functional incorporation of the urease nickel metallocenter.</text>
</comment>
<protein>
    <recommendedName>
        <fullName evidence="3">Urease accessory protein UreD</fullName>
    </recommendedName>
</protein>
<evidence type="ECO:0000256" key="4">
    <source>
        <dbReference type="SAM" id="MobiDB-lite"/>
    </source>
</evidence>
<evidence type="ECO:0000256" key="1">
    <source>
        <dbReference type="ARBA" id="ARBA00007177"/>
    </source>
</evidence>
<keyword evidence="2 3" id="KW-0143">Chaperone</keyword>
<dbReference type="PANTHER" id="PTHR33643:SF1">
    <property type="entry name" value="UREASE ACCESSORY PROTEIN D"/>
    <property type="match status" value="1"/>
</dbReference>
<organism evidence="5 6">
    <name type="scientific">Edaphosphingomonas haloaromaticamans</name>
    <dbReference type="NCBI Taxonomy" id="653954"/>
    <lineage>
        <taxon>Bacteria</taxon>
        <taxon>Pseudomonadati</taxon>
        <taxon>Pseudomonadota</taxon>
        <taxon>Alphaproteobacteria</taxon>
        <taxon>Sphingomonadales</taxon>
        <taxon>Rhizorhabdaceae</taxon>
        <taxon>Edaphosphingomonas</taxon>
    </lineage>
</organism>
<keyword evidence="3" id="KW-0963">Cytoplasm</keyword>
<feature type="region of interest" description="Disordered" evidence="4">
    <location>
        <begin position="1"/>
        <end position="21"/>
    </location>
</feature>
<dbReference type="Pfam" id="PF01774">
    <property type="entry name" value="UreD"/>
    <property type="match status" value="1"/>
</dbReference>
<dbReference type="GO" id="GO:0005737">
    <property type="term" value="C:cytoplasm"/>
    <property type="evidence" value="ECO:0007669"/>
    <property type="project" value="UniProtKB-SubCell"/>
</dbReference>